<dbReference type="AlphaFoldDB" id="A0AAD5REA9"/>
<dbReference type="EMBL" id="JAHQIW010007494">
    <property type="protein sequence ID" value="KAJ1374878.1"/>
    <property type="molecule type" value="Genomic_DNA"/>
</dbReference>
<dbReference type="Gene3D" id="1.20.900.10">
    <property type="entry name" value="Dbl homology (DH) domain"/>
    <property type="match status" value="1"/>
</dbReference>
<name>A0AAD5REA9_PARTN</name>
<dbReference type="GO" id="GO:0005634">
    <property type="term" value="C:nucleus"/>
    <property type="evidence" value="ECO:0007669"/>
    <property type="project" value="InterPro"/>
</dbReference>
<dbReference type="InterPro" id="IPR000219">
    <property type="entry name" value="DH_dom"/>
</dbReference>
<proteinExistence type="predicted"/>
<dbReference type="SUPFAM" id="SSF48065">
    <property type="entry name" value="DBL homology domain (DH-domain)"/>
    <property type="match status" value="1"/>
</dbReference>
<organism evidence="2 3">
    <name type="scientific">Parelaphostrongylus tenuis</name>
    <name type="common">Meningeal worm</name>
    <dbReference type="NCBI Taxonomy" id="148309"/>
    <lineage>
        <taxon>Eukaryota</taxon>
        <taxon>Metazoa</taxon>
        <taxon>Ecdysozoa</taxon>
        <taxon>Nematoda</taxon>
        <taxon>Chromadorea</taxon>
        <taxon>Rhabditida</taxon>
        <taxon>Rhabditina</taxon>
        <taxon>Rhabditomorpha</taxon>
        <taxon>Strongyloidea</taxon>
        <taxon>Metastrongylidae</taxon>
        <taxon>Parelaphostrongylus</taxon>
    </lineage>
</organism>
<sequence length="97" mass="11002">VREKLQKTSRPYQICLEIYDTEVSYVNALSLLLNVKDELEKLADSGDKLIEKSEVAFIFGKVSPIVSVHKDVITRLKEKLDNWKSGAEVAQASFLNF</sequence>
<reference evidence="2" key="1">
    <citation type="submission" date="2021-06" db="EMBL/GenBank/DDBJ databases">
        <title>Parelaphostrongylus tenuis whole genome reference sequence.</title>
        <authorList>
            <person name="Garwood T.J."/>
            <person name="Larsen P.A."/>
            <person name="Fountain-Jones N.M."/>
            <person name="Garbe J.R."/>
            <person name="Macchietto M.G."/>
            <person name="Kania S.A."/>
            <person name="Gerhold R.W."/>
            <person name="Richards J.E."/>
            <person name="Wolf T.M."/>
        </authorList>
    </citation>
    <scope>NUCLEOTIDE SEQUENCE</scope>
    <source>
        <strain evidence="2">MNPRO001-30</strain>
        <tissue evidence="2">Meninges</tissue>
    </source>
</reference>
<gene>
    <name evidence="2" type="ORF">KIN20_037984</name>
</gene>
<dbReference type="Pfam" id="PF00621">
    <property type="entry name" value="RhoGEF"/>
    <property type="match status" value="1"/>
</dbReference>
<comment type="caution">
    <text evidence="2">The sequence shown here is derived from an EMBL/GenBank/DDBJ whole genome shotgun (WGS) entry which is preliminary data.</text>
</comment>
<dbReference type="GO" id="GO:0000281">
    <property type="term" value="P:mitotic cytokinesis"/>
    <property type="evidence" value="ECO:0007669"/>
    <property type="project" value="TreeGrafter"/>
</dbReference>
<keyword evidence="3" id="KW-1185">Reference proteome</keyword>
<feature type="non-terminal residue" evidence="2">
    <location>
        <position position="97"/>
    </location>
</feature>
<dbReference type="GO" id="GO:2000431">
    <property type="term" value="P:regulation of cytokinesis, actomyosin contractile ring assembly"/>
    <property type="evidence" value="ECO:0007669"/>
    <property type="project" value="InterPro"/>
</dbReference>
<dbReference type="GO" id="GO:0005085">
    <property type="term" value="F:guanyl-nucleotide exchange factor activity"/>
    <property type="evidence" value="ECO:0007669"/>
    <property type="project" value="InterPro"/>
</dbReference>
<evidence type="ECO:0000313" key="2">
    <source>
        <dbReference type="EMBL" id="KAJ1374878.1"/>
    </source>
</evidence>
<dbReference type="PROSITE" id="PS50010">
    <property type="entry name" value="DH_2"/>
    <property type="match status" value="1"/>
</dbReference>
<dbReference type="PANTHER" id="PTHR16777">
    <property type="entry name" value="PROTEIN ECT2"/>
    <property type="match status" value="1"/>
</dbReference>
<dbReference type="Proteomes" id="UP001196413">
    <property type="component" value="Unassembled WGS sequence"/>
</dbReference>
<dbReference type="PANTHER" id="PTHR16777:SF2">
    <property type="entry name" value="PROTEIN ECT2"/>
    <property type="match status" value="1"/>
</dbReference>
<feature type="domain" description="DH" evidence="1">
    <location>
        <begin position="10"/>
        <end position="97"/>
    </location>
</feature>
<dbReference type="GO" id="GO:0005938">
    <property type="term" value="C:cell cortex"/>
    <property type="evidence" value="ECO:0007669"/>
    <property type="project" value="TreeGrafter"/>
</dbReference>
<accession>A0AAD5REA9</accession>
<dbReference type="GO" id="GO:0007399">
    <property type="term" value="P:nervous system development"/>
    <property type="evidence" value="ECO:0007669"/>
    <property type="project" value="TreeGrafter"/>
</dbReference>
<dbReference type="GO" id="GO:0005096">
    <property type="term" value="F:GTPase activator activity"/>
    <property type="evidence" value="ECO:0007669"/>
    <property type="project" value="InterPro"/>
</dbReference>
<protein>
    <recommendedName>
        <fullName evidence="1">DH domain-containing protein</fullName>
    </recommendedName>
</protein>
<dbReference type="InterPro" id="IPR035899">
    <property type="entry name" value="DBL_dom_sf"/>
</dbReference>
<dbReference type="InterPro" id="IPR026817">
    <property type="entry name" value="Ect2"/>
</dbReference>
<evidence type="ECO:0000259" key="1">
    <source>
        <dbReference type="PROSITE" id="PS50010"/>
    </source>
</evidence>
<evidence type="ECO:0000313" key="3">
    <source>
        <dbReference type="Proteomes" id="UP001196413"/>
    </source>
</evidence>